<organism evidence="1 2">
    <name type="scientific">Lacibacter cauensis</name>
    <dbReference type="NCBI Taxonomy" id="510947"/>
    <lineage>
        <taxon>Bacteria</taxon>
        <taxon>Pseudomonadati</taxon>
        <taxon>Bacteroidota</taxon>
        <taxon>Chitinophagia</taxon>
        <taxon>Chitinophagales</taxon>
        <taxon>Chitinophagaceae</taxon>
        <taxon>Lacibacter</taxon>
    </lineage>
</organism>
<dbReference type="EMBL" id="VLLE01000002">
    <property type="protein sequence ID" value="TWI85782.1"/>
    <property type="molecule type" value="Genomic_DNA"/>
</dbReference>
<keyword evidence="2" id="KW-1185">Reference proteome</keyword>
<gene>
    <name evidence="1" type="ORF">IQ13_0951</name>
</gene>
<evidence type="ECO:0000313" key="1">
    <source>
        <dbReference type="EMBL" id="TWI85782.1"/>
    </source>
</evidence>
<name>A0A562SX10_9BACT</name>
<reference evidence="1 2" key="1">
    <citation type="journal article" date="2015" name="Stand. Genomic Sci.">
        <title>Genomic Encyclopedia of Bacterial and Archaeal Type Strains, Phase III: the genomes of soil and plant-associated and newly described type strains.</title>
        <authorList>
            <person name="Whitman W.B."/>
            <person name="Woyke T."/>
            <person name="Klenk H.P."/>
            <person name="Zhou Y."/>
            <person name="Lilburn T.G."/>
            <person name="Beck B.J."/>
            <person name="De Vos P."/>
            <person name="Vandamme P."/>
            <person name="Eisen J.A."/>
            <person name="Garrity G."/>
            <person name="Hugenholtz P."/>
            <person name="Kyrpides N.C."/>
        </authorList>
    </citation>
    <scope>NUCLEOTIDE SEQUENCE [LARGE SCALE GENOMIC DNA]</scope>
    <source>
        <strain evidence="1 2">CGMCC 1.7271</strain>
    </source>
</reference>
<proteinExistence type="predicted"/>
<accession>A0A562SX10</accession>
<comment type="caution">
    <text evidence="1">The sequence shown here is derived from an EMBL/GenBank/DDBJ whole genome shotgun (WGS) entry which is preliminary data.</text>
</comment>
<dbReference type="AlphaFoldDB" id="A0A562SX10"/>
<sequence length="106" mass="12166">MLIAVDMSISRFENIPVSFYIRAFKTGVTFSHHMLISTQKRKGSCKTYCNLRNSRAEAMDYSINSSSTCIYMNLTCSLVGMNKHPFHFHIPWRVNTKQVCYGSSDL</sequence>
<evidence type="ECO:0000313" key="2">
    <source>
        <dbReference type="Proteomes" id="UP000316167"/>
    </source>
</evidence>
<dbReference type="Proteomes" id="UP000316167">
    <property type="component" value="Unassembled WGS sequence"/>
</dbReference>
<protein>
    <submittedName>
        <fullName evidence="1">Uncharacterized protein</fullName>
    </submittedName>
</protein>